<evidence type="ECO:0000313" key="1">
    <source>
        <dbReference type="EMBL" id="ETO40852.1"/>
    </source>
</evidence>
<gene>
    <name evidence="1" type="ORF">B808_226</name>
</gene>
<protein>
    <submittedName>
        <fullName evidence="1">Uncharacterized protein</fullName>
    </submittedName>
</protein>
<dbReference type="AlphaFoldDB" id="W9EFJ5"/>
<dbReference type="Proteomes" id="UP000019474">
    <property type="component" value="Unassembled WGS sequence"/>
</dbReference>
<keyword evidence="2" id="KW-1185">Reference proteome</keyword>
<organism evidence="1 2">
    <name type="scientific">Fructilactobacillus florum 8D</name>
    <dbReference type="NCBI Taxonomy" id="1221538"/>
    <lineage>
        <taxon>Bacteria</taxon>
        <taxon>Bacillati</taxon>
        <taxon>Bacillota</taxon>
        <taxon>Bacilli</taxon>
        <taxon>Lactobacillales</taxon>
        <taxon>Lactobacillaceae</taxon>
        <taxon>Fructilactobacillus</taxon>
    </lineage>
</organism>
<dbReference type="PATRIC" id="fig|1221538.3.peg.233"/>
<accession>W9EFJ5</accession>
<evidence type="ECO:0000313" key="2">
    <source>
        <dbReference type="Proteomes" id="UP000019474"/>
    </source>
</evidence>
<proteinExistence type="predicted"/>
<reference evidence="1 2" key="1">
    <citation type="submission" date="2012-08" db="EMBL/GenBank/DDBJ databases">
        <title>Genome sequencing of Lactobacillus florum 8D.</title>
        <authorList>
            <person name="Kim E.B."/>
            <person name="Marco M.L."/>
        </authorList>
    </citation>
    <scope>NUCLEOTIDE SEQUENCE [LARGE SCALE GENOMIC DNA]</scope>
    <source>
        <strain evidence="1 2">8D</strain>
    </source>
</reference>
<sequence>MLITIVVNRLITIFPVKINSEFMTKFISETENSFDKKYNLKNQ</sequence>
<dbReference type="EMBL" id="ALXG01000012">
    <property type="protein sequence ID" value="ETO40852.1"/>
    <property type="molecule type" value="Genomic_DNA"/>
</dbReference>
<name>W9EFJ5_9LACO</name>
<comment type="caution">
    <text evidence="1">The sequence shown here is derived from an EMBL/GenBank/DDBJ whole genome shotgun (WGS) entry which is preliminary data.</text>
</comment>